<keyword evidence="4" id="KW-0597">Phosphoprotein</keyword>
<dbReference type="STRING" id="49390.A0A068UBX7"/>
<keyword evidence="15" id="KW-0732">Signal</keyword>
<reference evidence="18" key="1">
    <citation type="journal article" date="2014" name="Science">
        <title>The coffee genome provides insight into the convergent evolution of caffeine biosynthesis.</title>
        <authorList>
            <person name="Denoeud F."/>
            <person name="Carretero-Paulet L."/>
            <person name="Dereeper A."/>
            <person name="Droc G."/>
            <person name="Guyot R."/>
            <person name="Pietrella M."/>
            <person name="Zheng C."/>
            <person name="Alberti A."/>
            <person name="Anthony F."/>
            <person name="Aprea G."/>
            <person name="Aury J.M."/>
            <person name="Bento P."/>
            <person name="Bernard M."/>
            <person name="Bocs S."/>
            <person name="Campa C."/>
            <person name="Cenci A."/>
            <person name="Combes M.C."/>
            <person name="Crouzillat D."/>
            <person name="Da Silva C."/>
            <person name="Daddiego L."/>
            <person name="De Bellis F."/>
            <person name="Dussert S."/>
            <person name="Garsmeur O."/>
            <person name="Gayraud T."/>
            <person name="Guignon V."/>
            <person name="Jahn K."/>
            <person name="Jamilloux V."/>
            <person name="Joet T."/>
            <person name="Labadie K."/>
            <person name="Lan T."/>
            <person name="Leclercq J."/>
            <person name="Lepelley M."/>
            <person name="Leroy T."/>
            <person name="Li L.T."/>
            <person name="Librado P."/>
            <person name="Lopez L."/>
            <person name="Munoz A."/>
            <person name="Noel B."/>
            <person name="Pallavicini A."/>
            <person name="Perrotta G."/>
            <person name="Poncet V."/>
            <person name="Pot D."/>
            <person name="Priyono X."/>
            <person name="Rigoreau M."/>
            <person name="Rouard M."/>
            <person name="Rozas J."/>
            <person name="Tranchant-Dubreuil C."/>
            <person name="VanBuren R."/>
            <person name="Zhang Q."/>
            <person name="Andrade A.C."/>
            <person name="Argout X."/>
            <person name="Bertrand B."/>
            <person name="de Kochko A."/>
            <person name="Graziosi G."/>
            <person name="Henry R.J."/>
            <person name="Jayarama X."/>
            <person name="Ming R."/>
            <person name="Nagai C."/>
            <person name="Rounsley S."/>
            <person name="Sankoff D."/>
            <person name="Giuliano G."/>
            <person name="Albert V.A."/>
            <person name="Wincker P."/>
            <person name="Lashermes P."/>
        </authorList>
    </citation>
    <scope>NUCLEOTIDE SEQUENCE [LARGE SCALE GENOMIC DNA]</scope>
    <source>
        <strain evidence="18">cv. DH200-94</strain>
    </source>
</reference>
<dbReference type="OMA" id="DWMKSMV"/>
<feature type="chain" id="PRO_5001654764" description="non-specific serine/threonine protein kinase" evidence="15">
    <location>
        <begin position="20"/>
        <end position="413"/>
    </location>
</feature>
<keyword evidence="5" id="KW-0808">Transferase</keyword>
<evidence type="ECO:0000256" key="12">
    <source>
        <dbReference type="ARBA" id="ARBA00047899"/>
    </source>
</evidence>
<evidence type="ECO:0000256" key="5">
    <source>
        <dbReference type="ARBA" id="ARBA00022679"/>
    </source>
</evidence>
<dbReference type="PROSITE" id="PS50011">
    <property type="entry name" value="PROTEIN_KINASE_DOM"/>
    <property type="match status" value="1"/>
</dbReference>
<dbReference type="InterPro" id="IPR011009">
    <property type="entry name" value="Kinase-like_dom_sf"/>
</dbReference>
<gene>
    <name evidence="17" type="ORF">GSCOC_T00020091001</name>
</gene>
<evidence type="ECO:0000256" key="15">
    <source>
        <dbReference type="SAM" id="SignalP"/>
    </source>
</evidence>
<name>A0A068UBX7_COFCA</name>
<keyword evidence="11" id="KW-0472">Membrane</keyword>
<evidence type="ECO:0000256" key="4">
    <source>
        <dbReference type="ARBA" id="ARBA00022553"/>
    </source>
</evidence>
<evidence type="ECO:0000256" key="9">
    <source>
        <dbReference type="ARBA" id="ARBA00022840"/>
    </source>
</evidence>
<dbReference type="PhylomeDB" id="A0A068UBX7"/>
<dbReference type="FunFam" id="1.10.510.10:FF:000035">
    <property type="entry name" value="Putative receptor-like serine/threonine-protein kinase"/>
    <property type="match status" value="1"/>
</dbReference>
<protein>
    <recommendedName>
        <fullName evidence="2">non-specific serine/threonine protein kinase</fullName>
        <ecNumber evidence="2">2.7.11.1</ecNumber>
    </recommendedName>
</protein>
<evidence type="ECO:0000256" key="14">
    <source>
        <dbReference type="PROSITE-ProRule" id="PRU10141"/>
    </source>
</evidence>
<keyword evidence="10" id="KW-1133">Transmembrane helix</keyword>
<feature type="signal peptide" evidence="15">
    <location>
        <begin position="1"/>
        <end position="19"/>
    </location>
</feature>
<dbReference type="AlphaFoldDB" id="A0A068UBX7"/>
<dbReference type="GO" id="GO:0004674">
    <property type="term" value="F:protein serine/threonine kinase activity"/>
    <property type="evidence" value="ECO:0007669"/>
    <property type="project" value="UniProtKB-KW"/>
</dbReference>
<evidence type="ECO:0000313" key="17">
    <source>
        <dbReference type="EMBL" id="CDP05143.1"/>
    </source>
</evidence>
<evidence type="ECO:0000256" key="11">
    <source>
        <dbReference type="ARBA" id="ARBA00023136"/>
    </source>
</evidence>
<dbReference type="EMBL" id="HG739099">
    <property type="protein sequence ID" value="CDP05143.1"/>
    <property type="molecule type" value="Genomic_DNA"/>
</dbReference>
<dbReference type="InterPro" id="IPR001245">
    <property type="entry name" value="Ser-Thr/Tyr_kinase_cat_dom"/>
</dbReference>
<dbReference type="InterPro" id="IPR017441">
    <property type="entry name" value="Protein_kinase_ATP_BS"/>
</dbReference>
<dbReference type="Proteomes" id="UP000295252">
    <property type="component" value="Chromosome IV"/>
</dbReference>
<dbReference type="SUPFAM" id="SSF56112">
    <property type="entry name" value="Protein kinase-like (PK-like)"/>
    <property type="match status" value="1"/>
</dbReference>
<dbReference type="PANTHER" id="PTHR47984">
    <property type="entry name" value="OS01G0323000 PROTEIN"/>
    <property type="match status" value="1"/>
</dbReference>
<dbReference type="InterPro" id="IPR000719">
    <property type="entry name" value="Prot_kinase_dom"/>
</dbReference>
<organism evidence="17 18">
    <name type="scientific">Coffea canephora</name>
    <name type="common">Robusta coffee</name>
    <dbReference type="NCBI Taxonomy" id="49390"/>
    <lineage>
        <taxon>Eukaryota</taxon>
        <taxon>Viridiplantae</taxon>
        <taxon>Streptophyta</taxon>
        <taxon>Embryophyta</taxon>
        <taxon>Tracheophyta</taxon>
        <taxon>Spermatophyta</taxon>
        <taxon>Magnoliopsida</taxon>
        <taxon>eudicotyledons</taxon>
        <taxon>Gunneridae</taxon>
        <taxon>Pentapetalae</taxon>
        <taxon>asterids</taxon>
        <taxon>lamiids</taxon>
        <taxon>Gentianales</taxon>
        <taxon>Rubiaceae</taxon>
        <taxon>Ixoroideae</taxon>
        <taxon>Gardenieae complex</taxon>
        <taxon>Bertiereae - Coffeeae clade</taxon>
        <taxon>Coffeeae</taxon>
        <taxon>Coffea</taxon>
    </lineage>
</organism>
<proteinExistence type="predicted"/>
<evidence type="ECO:0000256" key="10">
    <source>
        <dbReference type="ARBA" id="ARBA00022989"/>
    </source>
</evidence>
<evidence type="ECO:0000256" key="13">
    <source>
        <dbReference type="ARBA" id="ARBA00048679"/>
    </source>
</evidence>
<dbReference type="FunFam" id="3.30.200.20:FF:000162">
    <property type="entry name" value="Adenine nucleotide alpha hydrolase-like domain kinase"/>
    <property type="match status" value="1"/>
</dbReference>
<evidence type="ECO:0000256" key="3">
    <source>
        <dbReference type="ARBA" id="ARBA00022527"/>
    </source>
</evidence>
<evidence type="ECO:0000256" key="8">
    <source>
        <dbReference type="ARBA" id="ARBA00022777"/>
    </source>
</evidence>
<dbReference type="Gramene" id="CDP05143">
    <property type="protein sequence ID" value="CDP05143"/>
    <property type="gene ID" value="GSCOC_T00020091001"/>
</dbReference>
<dbReference type="OrthoDB" id="4062651at2759"/>
<keyword evidence="6" id="KW-0812">Transmembrane</keyword>
<dbReference type="PROSITE" id="PS00107">
    <property type="entry name" value="PROTEIN_KINASE_ATP"/>
    <property type="match status" value="1"/>
</dbReference>
<evidence type="ECO:0000256" key="1">
    <source>
        <dbReference type="ARBA" id="ARBA00004167"/>
    </source>
</evidence>
<keyword evidence="3" id="KW-0723">Serine/threonine-protein kinase</keyword>
<dbReference type="Gene3D" id="1.10.510.10">
    <property type="entry name" value="Transferase(Phosphotransferase) domain 1"/>
    <property type="match status" value="1"/>
</dbReference>
<dbReference type="EC" id="2.7.11.1" evidence="2"/>
<comment type="subcellular location">
    <subcellularLocation>
        <location evidence="1">Membrane</location>
        <topology evidence="1">Single-pass membrane protein</topology>
    </subcellularLocation>
</comment>
<dbReference type="GO" id="GO:0016020">
    <property type="term" value="C:membrane"/>
    <property type="evidence" value="ECO:0007669"/>
    <property type="project" value="UniProtKB-SubCell"/>
</dbReference>
<sequence>MLFALSIFICLIFIFRRRGRDKCIVKRTIISKNFKTSQNTSSPAMNKRLLSRNGWDVEMSIGNPDGRCSTVASGVLVTSNGNKTECPSMALDIRPGKEYTFNEIEAATNGFADENIVGSGDYGVVYRGVLFDHTRVAIKKLLVNSRGALKDFVAGVEAMWCLRHKNLVKLLGYCTEGMFRMVVYEYVDNGNLNQWLHESTSKVSRLTWEIRMSIIEGIAKGLAYLHEDSEPGITHRHLKSGNILLDKQWNPKISDFGISKFFGLEWSHATALPMGMSGYIAPECASTCILDVKSDVYSFGILVMEIVSGKTSVQYSVTEIEECLIDWIKLMVSEQKFDRVVDPSLPEMPSVKELKRILLLALRCVDPDADKRPNMGNVIHMLEPRDLLLADELVVKRVSSRRRSFKEDHQTST</sequence>
<keyword evidence="9 14" id="KW-0067">ATP-binding</keyword>
<dbReference type="InterPro" id="IPR052232">
    <property type="entry name" value="RLK_Ser/Thr-Kinase"/>
</dbReference>
<evidence type="ECO:0000313" key="18">
    <source>
        <dbReference type="Proteomes" id="UP000295252"/>
    </source>
</evidence>
<comment type="catalytic activity">
    <reaction evidence="13">
        <text>L-seryl-[protein] + ATP = O-phospho-L-seryl-[protein] + ADP + H(+)</text>
        <dbReference type="Rhea" id="RHEA:17989"/>
        <dbReference type="Rhea" id="RHEA-COMP:9863"/>
        <dbReference type="Rhea" id="RHEA-COMP:11604"/>
        <dbReference type="ChEBI" id="CHEBI:15378"/>
        <dbReference type="ChEBI" id="CHEBI:29999"/>
        <dbReference type="ChEBI" id="CHEBI:30616"/>
        <dbReference type="ChEBI" id="CHEBI:83421"/>
        <dbReference type="ChEBI" id="CHEBI:456216"/>
        <dbReference type="EC" id="2.7.11.1"/>
    </reaction>
</comment>
<feature type="binding site" evidence="14">
    <location>
        <position position="140"/>
    </location>
    <ligand>
        <name>ATP</name>
        <dbReference type="ChEBI" id="CHEBI:30616"/>
    </ligand>
</feature>
<evidence type="ECO:0000256" key="6">
    <source>
        <dbReference type="ARBA" id="ARBA00022692"/>
    </source>
</evidence>
<dbReference type="Pfam" id="PF07714">
    <property type="entry name" value="PK_Tyr_Ser-Thr"/>
    <property type="match status" value="1"/>
</dbReference>
<feature type="domain" description="Protein kinase" evidence="16">
    <location>
        <begin position="111"/>
        <end position="388"/>
    </location>
</feature>
<keyword evidence="18" id="KW-1185">Reference proteome</keyword>
<evidence type="ECO:0000259" key="16">
    <source>
        <dbReference type="PROSITE" id="PS50011"/>
    </source>
</evidence>
<keyword evidence="8" id="KW-0418">Kinase</keyword>
<dbReference type="InParanoid" id="A0A068UBX7"/>
<dbReference type="GO" id="GO:0005524">
    <property type="term" value="F:ATP binding"/>
    <property type="evidence" value="ECO:0007669"/>
    <property type="project" value="UniProtKB-UniRule"/>
</dbReference>
<evidence type="ECO:0000256" key="7">
    <source>
        <dbReference type="ARBA" id="ARBA00022741"/>
    </source>
</evidence>
<comment type="catalytic activity">
    <reaction evidence="12">
        <text>L-threonyl-[protein] + ATP = O-phospho-L-threonyl-[protein] + ADP + H(+)</text>
        <dbReference type="Rhea" id="RHEA:46608"/>
        <dbReference type="Rhea" id="RHEA-COMP:11060"/>
        <dbReference type="Rhea" id="RHEA-COMP:11605"/>
        <dbReference type="ChEBI" id="CHEBI:15378"/>
        <dbReference type="ChEBI" id="CHEBI:30013"/>
        <dbReference type="ChEBI" id="CHEBI:30616"/>
        <dbReference type="ChEBI" id="CHEBI:61977"/>
        <dbReference type="ChEBI" id="CHEBI:456216"/>
        <dbReference type="EC" id="2.7.11.1"/>
    </reaction>
</comment>
<dbReference type="PANTHER" id="PTHR47984:SF39">
    <property type="entry name" value="PROTEIN KINASE DOMAIN-CONTAINING PROTEIN"/>
    <property type="match status" value="1"/>
</dbReference>
<accession>A0A068UBX7</accession>
<dbReference type="Gene3D" id="3.30.200.20">
    <property type="entry name" value="Phosphorylase Kinase, domain 1"/>
    <property type="match status" value="1"/>
</dbReference>
<keyword evidence="7 14" id="KW-0547">Nucleotide-binding</keyword>
<evidence type="ECO:0000256" key="2">
    <source>
        <dbReference type="ARBA" id="ARBA00012513"/>
    </source>
</evidence>